<sequence>MLDPARRRSFENVFADIKATTAIALLESSQTLTVAKITLSIPDLALKPDACYDSSSSDLVIGSSTVKLRAFDAPGPANVAWLSDLCVDLRLSSLTIYSGPLTNVPHLISRCSTTGGGGGGGATDDLSLFIDFRQRGEEGLRDKVRYCGRIKFPIGRQVELDRCC</sequence>
<evidence type="ECO:0000313" key="2">
    <source>
        <dbReference type="Proteomes" id="UP001530377"/>
    </source>
</evidence>
<evidence type="ECO:0000313" key="1">
    <source>
        <dbReference type="EMBL" id="KAL3821830.1"/>
    </source>
</evidence>
<proteinExistence type="predicted"/>
<reference evidence="1 2" key="1">
    <citation type="submission" date="2024-10" db="EMBL/GenBank/DDBJ databases">
        <title>Updated reference genomes for cyclostephanoid diatoms.</title>
        <authorList>
            <person name="Roberts W.R."/>
            <person name="Alverson A.J."/>
        </authorList>
    </citation>
    <scope>NUCLEOTIDE SEQUENCE [LARGE SCALE GENOMIC DNA]</scope>
    <source>
        <strain evidence="1 2">AJA228-03</strain>
    </source>
</reference>
<dbReference type="Proteomes" id="UP001530377">
    <property type="component" value="Unassembled WGS sequence"/>
</dbReference>
<organism evidence="1 2">
    <name type="scientific">Cyclostephanos tholiformis</name>
    <dbReference type="NCBI Taxonomy" id="382380"/>
    <lineage>
        <taxon>Eukaryota</taxon>
        <taxon>Sar</taxon>
        <taxon>Stramenopiles</taxon>
        <taxon>Ochrophyta</taxon>
        <taxon>Bacillariophyta</taxon>
        <taxon>Coscinodiscophyceae</taxon>
        <taxon>Thalassiosirophycidae</taxon>
        <taxon>Stephanodiscales</taxon>
        <taxon>Stephanodiscaceae</taxon>
        <taxon>Cyclostephanos</taxon>
    </lineage>
</organism>
<name>A0ABD3SBR0_9STRA</name>
<accession>A0ABD3SBR0</accession>
<protein>
    <submittedName>
        <fullName evidence="1">Uncharacterized protein</fullName>
    </submittedName>
</protein>
<dbReference type="EMBL" id="JALLPB020000083">
    <property type="protein sequence ID" value="KAL3821830.1"/>
    <property type="molecule type" value="Genomic_DNA"/>
</dbReference>
<gene>
    <name evidence="1" type="ORF">ACHAXA_003332</name>
</gene>
<dbReference type="AlphaFoldDB" id="A0ABD3SBR0"/>
<keyword evidence="2" id="KW-1185">Reference proteome</keyword>
<comment type="caution">
    <text evidence="1">The sequence shown here is derived from an EMBL/GenBank/DDBJ whole genome shotgun (WGS) entry which is preliminary data.</text>
</comment>